<organism evidence="1 2">
    <name type="scientific">Somion occarium</name>
    <dbReference type="NCBI Taxonomy" id="3059160"/>
    <lineage>
        <taxon>Eukaryota</taxon>
        <taxon>Fungi</taxon>
        <taxon>Dikarya</taxon>
        <taxon>Basidiomycota</taxon>
        <taxon>Agaricomycotina</taxon>
        <taxon>Agaricomycetes</taxon>
        <taxon>Polyporales</taxon>
        <taxon>Cerrenaceae</taxon>
        <taxon>Somion</taxon>
    </lineage>
</organism>
<evidence type="ECO:0008006" key="3">
    <source>
        <dbReference type="Google" id="ProtNLM"/>
    </source>
</evidence>
<dbReference type="Proteomes" id="UP001497453">
    <property type="component" value="Chromosome 2"/>
</dbReference>
<evidence type="ECO:0000313" key="2">
    <source>
        <dbReference type="Proteomes" id="UP001497453"/>
    </source>
</evidence>
<accession>A0ABP1CYQ1</accession>
<protein>
    <recommendedName>
        <fullName evidence="3">F-box domain-containing protein</fullName>
    </recommendedName>
</protein>
<gene>
    <name evidence="1" type="ORF">GFSPODELE1_LOCUS2881</name>
</gene>
<name>A0ABP1CYQ1_9APHY</name>
<proteinExistence type="predicted"/>
<sequence length="435" mass="49813">MAEWTPIAPQGSSSPIFPNELVDMFIDHLDDTDTLLTCMLVHRCWAIRARYHLFQDLTIRPLLVDGVKSFYHLPIKARELSPVTRGHVTTLSLIDQGQSSEVHIDVILMQELLLLFPNVENIKLEVTIIGTPDAPHLNFTPDLGQIRQLRYLKLSTIVEILHDSDLLDFFSLFSRIDRLYIEDCSADVITAVDVEHFPEIHALEILDLVTDDFINGLFKGPHQSRFGSVQELAFSIFDHNNDARWETVLGEVGPKLPQLKVLIYDPVSAYLHDVFRVLDPPTLRASFWEMLVDWDCCLALQNLTIHSYVCSSSVGHMIGQAVFAAVIQILCDLRNSRHACTSSETGIEHLTIEFEVDHEFEHFRDLFRGAPWKDLEKVLLDLRQHPRIRLREVTLLLSGIKPWSEYDERLIDQVALRMEKGVEGMGPEGFVEFER</sequence>
<evidence type="ECO:0000313" key="1">
    <source>
        <dbReference type="EMBL" id="CAL1699863.1"/>
    </source>
</evidence>
<keyword evidence="2" id="KW-1185">Reference proteome</keyword>
<dbReference type="EMBL" id="OZ037945">
    <property type="protein sequence ID" value="CAL1699863.1"/>
    <property type="molecule type" value="Genomic_DNA"/>
</dbReference>
<reference evidence="2" key="1">
    <citation type="submission" date="2024-04" db="EMBL/GenBank/DDBJ databases">
        <authorList>
            <person name="Shaw F."/>
            <person name="Minotto A."/>
        </authorList>
    </citation>
    <scope>NUCLEOTIDE SEQUENCE [LARGE SCALE GENOMIC DNA]</scope>
</reference>